<organism evidence="3 4">
    <name type="scientific">Shewanella corallii</name>
    <dbReference type="NCBI Taxonomy" id="560080"/>
    <lineage>
        <taxon>Bacteria</taxon>
        <taxon>Pseudomonadati</taxon>
        <taxon>Pseudomonadota</taxon>
        <taxon>Gammaproteobacteria</taxon>
        <taxon>Alteromonadales</taxon>
        <taxon>Shewanellaceae</taxon>
        <taxon>Shewanella</taxon>
    </lineage>
</organism>
<gene>
    <name evidence="3" type="ORF">L2725_05545</name>
</gene>
<dbReference type="EMBL" id="JAKIKT010000002">
    <property type="protein sequence ID" value="MCL2913249.1"/>
    <property type="molecule type" value="Genomic_DNA"/>
</dbReference>
<accession>A0ABT0N498</accession>
<evidence type="ECO:0000256" key="1">
    <source>
        <dbReference type="SAM" id="Coils"/>
    </source>
</evidence>
<feature type="coiled-coil region" evidence="1">
    <location>
        <begin position="6"/>
        <end position="40"/>
    </location>
</feature>
<evidence type="ECO:0000313" key="3">
    <source>
        <dbReference type="EMBL" id="MCL2913249.1"/>
    </source>
</evidence>
<keyword evidence="1" id="KW-0175">Coiled coil</keyword>
<sequence length="288" mass="32668">MTEDDLREIEARRILAEIAREEAELRKLELETRLLDSEVNQSFFFSRKFLRPLAAGVSLALIFAAYIQYVFLPSQLSLNQKIETAEFTLQQNTVRHDAQVAKLELITTRIEEDARRAKSELELAEVRLKEAGDQNGILLGRIKELTLNSGSDQALEKLGTEVEASGEKIQGQLASIQEQKVQLEMLEDTAKEKRQVAQDSEGWIYIGYFPGDRWQFRTIDIDQGEPISGTEYRVKESVNLRTKSPVFTLLGYRYGDSLGFLVPGQKVVIEEITEVGLSKIWARVTVAD</sequence>
<comment type="caution">
    <text evidence="3">The sequence shown here is derived from an EMBL/GenBank/DDBJ whole genome shotgun (WGS) entry which is preliminary data.</text>
</comment>
<keyword evidence="2" id="KW-1133">Transmembrane helix</keyword>
<reference evidence="3 4" key="1">
    <citation type="submission" date="2022-01" db="EMBL/GenBank/DDBJ databases">
        <title>Whole genome-based taxonomy of the Shewanellaceae.</title>
        <authorList>
            <person name="Martin-Rodriguez A.J."/>
        </authorList>
    </citation>
    <scope>NUCLEOTIDE SEQUENCE [LARGE SCALE GENOMIC DNA]</scope>
    <source>
        <strain evidence="3 4">DSM 21332</strain>
    </source>
</reference>
<feature type="transmembrane region" description="Helical" evidence="2">
    <location>
        <begin position="53"/>
        <end position="72"/>
    </location>
</feature>
<name>A0ABT0N498_9GAMM</name>
<dbReference type="Proteomes" id="UP001202831">
    <property type="component" value="Unassembled WGS sequence"/>
</dbReference>
<proteinExistence type="predicted"/>
<keyword evidence="2" id="KW-0812">Transmembrane</keyword>
<evidence type="ECO:0000256" key="2">
    <source>
        <dbReference type="SAM" id="Phobius"/>
    </source>
</evidence>
<feature type="coiled-coil region" evidence="1">
    <location>
        <begin position="107"/>
        <end position="134"/>
    </location>
</feature>
<dbReference type="RefSeq" id="WP_249248063.1">
    <property type="nucleotide sequence ID" value="NZ_JAKIKT010000002.1"/>
</dbReference>
<keyword evidence="4" id="KW-1185">Reference proteome</keyword>
<keyword evidence="2" id="KW-0472">Membrane</keyword>
<evidence type="ECO:0000313" key="4">
    <source>
        <dbReference type="Proteomes" id="UP001202831"/>
    </source>
</evidence>
<protein>
    <submittedName>
        <fullName evidence="3">Uncharacterized protein</fullName>
    </submittedName>
</protein>